<evidence type="ECO:0000313" key="1">
    <source>
        <dbReference type="EMBL" id="PPJ57970.1"/>
    </source>
</evidence>
<dbReference type="InterPro" id="IPR050261">
    <property type="entry name" value="FrsA_esterase"/>
</dbReference>
<dbReference type="STRING" id="357750.A0A2S6CE14"/>
<dbReference type="PANTHER" id="PTHR22946">
    <property type="entry name" value="DIENELACTONE HYDROLASE DOMAIN-CONTAINING PROTEIN-RELATED"/>
    <property type="match status" value="1"/>
</dbReference>
<accession>A0A2S6CE14</accession>
<gene>
    <name evidence="1" type="ORF">CBER1_09407</name>
</gene>
<reference evidence="2" key="1">
    <citation type="journal article" date="2017" name="bioRxiv">
        <title>Conservation of a gene cluster reveals novel cercosporin biosynthetic mechanisms and extends production to the genus Colletotrichum.</title>
        <authorList>
            <person name="de Jonge R."/>
            <person name="Ebert M.K."/>
            <person name="Huitt-Roehl C.R."/>
            <person name="Pal P."/>
            <person name="Suttle J.C."/>
            <person name="Spanner R.E."/>
            <person name="Neubauer J.D."/>
            <person name="Jurick W.M.II."/>
            <person name="Stott K.A."/>
            <person name="Secor G.A."/>
            <person name="Thomma B.P.H.J."/>
            <person name="Van de Peer Y."/>
            <person name="Townsend C.A."/>
            <person name="Bolton M.D."/>
        </authorList>
    </citation>
    <scope>NUCLEOTIDE SEQUENCE [LARGE SCALE GENOMIC DNA]</scope>
    <source>
        <strain evidence="2">CBS538.71</strain>
    </source>
</reference>
<dbReference type="OrthoDB" id="5409895at2759"/>
<name>A0A2S6CE14_9PEZI</name>
<sequence>MTDPRTGSAWILPAEKLNSIYPHLGSISNLWNKKWSFPASRSLYPFHDGLYEDFAPIFESLISKDIHDGYTDAYTCEFIPTAERLVAEADERLKKGEDKEEVIKIYLRACAVYRIARFPYINSNLKKEVYAAQKKAYLKAAALFEVPIEDVEIEHTAGIAGKDEGDKVPLYVRLPKDASKERPAPVVLLMCGLDGHRPDNTVRSDEFLKRGWASVIAGKSIAASSLVICFNGDRADNDGIADIPGTADCPALRSDPTSADRLWTSVLDWISTQPHLDSRKVLVWGLSAGGYNAARVAHTHATRIIGSVAQGAGTHHFFSRAWLEKAANHEYPWTALPALREKFGYETEDAMLDNAQKEWSLVDNKIIDMQSCRLLMVNGTHDGLMPIEDSMLMMEYGRPKEGRFFTGLLHMGYPPANGSVYPWMEEVMSSVQS</sequence>
<dbReference type="InterPro" id="IPR029058">
    <property type="entry name" value="AB_hydrolase_fold"/>
</dbReference>
<dbReference type="Proteomes" id="UP000237631">
    <property type="component" value="Unassembled WGS sequence"/>
</dbReference>
<evidence type="ECO:0008006" key="3">
    <source>
        <dbReference type="Google" id="ProtNLM"/>
    </source>
</evidence>
<protein>
    <recommendedName>
        <fullName evidence="3">Peptidase S9 prolyl oligopeptidase catalytic domain-containing protein</fullName>
    </recommendedName>
</protein>
<dbReference type="AlphaFoldDB" id="A0A2S6CE14"/>
<dbReference type="SUPFAM" id="SSF53474">
    <property type="entry name" value="alpha/beta-Hydrolases"/>
    <property type="match status" value="1"/>
</dbReference>
<keyword evidence="2" id="KW-1185">Reference proteome</keyword>
<proteinExistence type="predicted"/>
<dbReference type="InterPro" id="IPR000801">
    <property type="entry name" value="Esterase-like"/>
</dbReference>
<dbReference type="Pfam" id="PF00756">
    <property type="entry name" value="Esterase"/>
    <property type="match status" value="1"/>
</dbReference>
<dbReference type="Gene3D" id="3.40.50.1820">
    <property type="entry name" value="alpha/beta hydrolase"/>
    <property type="match status" value="1"/>
</dbReference>
<dbReference type="PANTHER" id="PTHR22946:SF12">
    <property type="entry name" value="CONIDIAL PIGMENT BIOSYNTHESIS PROTEIN AYG1 (AFU_ORTHOLOGUE AFUA_2G17550)"/>
    <property type="match status" value="1"/>
</dbReference>
<dbReference type="EMBL" id="PNEN01000481">
    <property type="protein sequence ID" value="PPJ57970.1"/>
    <property type="molecule type" value="Genomic_DNA"/>
</dbReference>
<comment type="caution">
    <text evidence="1">The sequence shown here is derived from an EMBL/GenBank/DDBJ whole genome shotgun (WGS) entry which is preliminary data.</text>
</comment>
<evidence type="ECO:0000313" key="2">
    <source>
        <dbReference type="Proteomes" id="UP000237631"/>
    </source>
</evidence>
<organism evidence="1 2">
    <name type="scientific">Cercospora berteroae</name>
    <dbReference type="NCBI Taxonomy" id="357750"/>
    <lineage>
        <taxon>Eukaryota</taxon>
        <taxon>Fungi</taxon>
        <taxon>Dikarya</taxon>
        <taxon>Ascomycota</taxon>
        <taxon>Pezizomycotina</taxon>
        <taxon>Dothideomycetes</taxon>
        <taxon>Dothideomycetidae</taxon>
        <taxon>Mycosphaerellales</taxon>
        <taxon>Mycosphaerellaceae</taxon>
        <taxon>Cercospora</taxon>
    </lineage>
</organism>